<dbReference type="AlphaFoldDB" id="A0A0D0CYY9"/>
<dbReference type="InParanoid" id="A0A0D0CYY9"/>
<name>A0A0D0CYY9_9AGAM</name>
<dbReference type="EMBL" id="KN830530">
    <property type="protein sequence ID" value="KIK72704.1"/>
    <property type="molecule type" value="Genomic_DNA"/>
</dbReference>
<sequence length="52" mass="5532">MAPSQSLAKCHPLATLMVMHPDFYASGMETLLRMAYGLFGGVGDSESGNPFP</sequence>
<evidence type="ECO:0000313" key="1">
    <source>
        <dbReference type="EMBL" id="KIK72704.1"/>
    </source>
</evidence>
<proteinExistence type="predicted"/>
<protein>
    <submittedName>
        <fullName evidence="1">Uncharacterized protein</fullName>
    </submittedName>
</protein>
<gene>
    <name evidence="1" type="ORF">PAXRUDRAFT_21676</name>
</gene>
<accession>A0A0D0CYY9</accession>
<reference evidence="2" key="2">
    <citation type="submission" date="2015-01" db="EMBL/GenBank/DDBJ databases">
        <title>Evolutionary Origins and Diversification of the Mycorrhizal Mutualists.</title>
        <authorList>
            <consortium name="DOE Joint Genome Institute"/>
            <consortium name="Mycorrhizal Genomics Consortium"/>
            <person name="Kohler A."/>
            <person name="Kuo A."/>
            <person name="Nagy L.G."/>
            <person name="Floudas D."/>
            <person name="Copeland A."/>
            <person name="Barry K.W."/>
            <person name="Cichocki N."/>
            <person name="Veneault-Fourrey C."/>
            <person name="LaButti K."/>
            <person name="Lindquist E.A."/>
            <person name="Lipzen A."/>
            <person name="Lundell T."/>
            <person name="Morin E."/>
            <person name="Murat C."/>
            <person name="Riley R."/>
            <person name="Ohm R."/>
            <person name="Sun H."/>
            <person name="Tunlid A."/>
            <person name="Henrissat B."/>
            <person name="Grigoriev I.V."/>
            <person name="Hibbett D.S."/>
            <person name="Martin F."/>
        </authorList>
    </citation>
    <scope>NUCLEOTIDE SEQUENCE [LARGE SCALE GENOMIC DNA]</scope>
    <source>
        <strain evidence="2">Ve08.2h10</strain>
    </source>
</reference>
<dbReference type="HOGENOM" id="CLU_3087917_0_0_1"/>
<keyword evidence="2" id="KW-1185">Reference proteome</keyword>
<reference evidence="1 2" key="1">
    <citation type="submission" date="2014-04" db="EMBL/GenBank/DDBJ databases">
        <authorList>
            <consortium name="DOE Joint Genome Institute"/>
            <person name="Kuo A."/>
            <person name="Kohler A."/>
            <person name="Jargeat P."/>
            <person name="Nagy L.G."/>
            <person name="Floudas D."/>
            <person name="Copeland A."/>
            <person name="Barry K.W."/>
            <person name="Cichocki N."/>
            <person name="Veneault-Fourrey C."/>
            <person name="LaButti K."/>
            <person name="Lindquist E.A."/>
            <person name="Lipzen A."/>
            <person name="Lundell T."/>
            <person name="Morin E."/>
            <person name="Murat C."/>
            <person name="Sun H."/>
            <person name="Tunlid A."/>
            <person name="Henrissat B."/>
            <person name="Grigoriev I.V."/>
            <person name="Hibbett D.S."/>
            <person name="Martin F."/>
            <person name="Nordberg H.P."/>
            <person name="Cantor M.N."/>
            <person name="Hua S.X."/>
        </authorList>
    </citation>
    <scope>NUCLEOTIDE SEQUENCE [LARGE SCALE GENOMIC DNA]</scope>
    <source>
        <strain evidence="1 2">Ve08.2h10</strain>
    </source>
</reference>
<organism evidence="1 2">
    <name type="scientific">Paxillus rubicundulus Ve08.2h10</name>
    <dbReference type="NCBI Taxonomy" id="930991"/>
    <lineage>
        <taxon>Eukaryota</taxon>
        <taxon>Fungi</taxon>
        <taxon>Dikarya</taxon>
        <taxon>Basidiomycota</taxon>
        <taxon>Agaricomycotina</taxon>
        <taxon>Agaricomycetes</taxon>
        <taxon>Agaricomycetidae</taxon>
        <taxon>Boletales</taxon>
        <taxon>Paxilineae</taxon>
        <taxon>Paxillaceae</taxon>
        <taxon>Paxillus</taxon>
    </lineage>
</organism>
<evidence type="ECO:0000313" key="2">
    <source>
        <dbReference type="Proteomes" id="UP000054538"/>
    </source>
</evidence>
<dbReference type="Proteomes" id="UP000054538">
    <property type="component" value="Unassembled WGS sequence"/>
</dbReference>